<evidence type="ECO:0000259" key="11">
    <source>
        <dbReference type="PROSITE" id="PS50222"/>
    </source>
</evidence>
<dbReference type="InterPro" id="IPR011009">
    <property type="entry name" value="Kinase-like_dom_sf"/>
</dbReference>
<keyword evidence="3" id="KW-0723">Serine/threonine-protein kinase</keyword>
<organism evidence="12 13">
    <name type="scientific">Stentor coeruleus</name>
    <dbReference type="NCBI Taxonomy" id="5963"/>
    <lineage>
        <taxon>Eukaryota</taxon>
        <taxon>Sar</taxon>
        <taxon>Alveolata</taxon>
        <taxon>Ciliophora</taxon>
        <taxon>Postciliodesmatophora</taxon>
        <taxon>Heterotrichea</taxon>
        <taxon>Heterotrichida</taxon>
        <taxon>Stentoridae</taxon>
        <taxon>Stentor</taxon>
    </lineage>
</organism>
<dbReference type="GO" id="GO:0005509">
    <property type="term" value="F:calcium ion binding"/>
    <property type="evidence" value="ECO:0007669"/>
    <property type="project" value="InterPro"/>
</dbReference>
<evidence type="ECO:0000256" key="6">
    <source>
        <dbReference type="ARBA" id="ARBA00022777"/>
    </source>
</evidence>
<comment type="subunit">
    <text evidence="2">Monomer.</text>
</comment>
<dbReference type="InterPro" id="IPR000719">
    <property type="entry name" value="Prot_kinase_dom"/>
</dbReference>
<reference evidence="12 13" key="1">
    <citation type="submission" date="2016-11" db="EMBL/GenBank/DDBJ databases">
        <title>The macronuclear genome of Stentor coeruleus: a giant cell with tiny introns.</title>
        <authorList>
            <person name="Slabodnick M."/>
            <person name="Ruby J.G."/>
            <person name="Reiff S.B."/>
            <person name="Swart E.C."/>
            <person name="Gosai S."/>
            <person name="Prabakaran S."/>
            <person name="Witkowska E."/>
            <person name="Larue G.E."/>
            <person name="Fisher S."/>
            <person name="Freeman R.M."/>
            <person name="Gunawardena J."/>
            <person name="Chu W."/>
            <person name="Stover N.A."/>
            <person name="Gregory B.D."/>
            <person name="Nowacki M."/>
            <person name="Derisi J."/>
            <person name="Roy S.W."/>
            <person name="Marshall W.F."/>
            <person name="Sood P."/>
        </authorList>
    </citation>
    <scope>NUCLEOTIDE SEQUENCE [LARGE SCALE GENOMIC DNA]</scope>
    <source>
        <strain evidence="12">WM001</strain>
    </source>
</reference>
<evidence type="ECO:0000256" key="1">
    <source>
        <dbReference type="ARBA" id="ARBA00001946"/>
    </source>
</evidence>
<accession>A0A1R2BXY8</accession>
<dbReference type="InterPro" id="IPR011992">
    <property type="entry name" value="EF-hand-dom_pair"/>
</dbReference>
<evidence type="ECO:0000256" key="9">
    <source>
        <dbReference type="ARBA" id="ARBA00024334"/>
    </source>
</evidence>
<dbReference type="PROSITE" id="PS50222">
    <property type="entry name" value="EF_HAND_2"/>
    <property type="match status" value="2"/>
</dbReference>
<dbReference type="EMBL" id="MPUH01000371">
    <property type="protein sequence ID" value="OMJ81670.1"/>
    <property type="molecule type" value="Genomic_DNA"/>
</dbReference>
<keyword evidence="5" id="KW-0547">Nucleotide-binding</keyword>
<proteinExistence type="inferred from homology"/>
<dbReference type="Gene3D" id="3.30.200.20">
    <property type="entry name" value="Phosphorylase Kinase, domain 1"/>
    <property type="match status" value="1"/>
</dbReference>
<feature type="domain" description="Protein kinase" evidence="10">
    <location>
        <begin position="51"/>
        <end position="305"/>
    </location>
</feature>
<dbReference type="CDD" id="cd00051">
    <property type="entry name" value="EFh"/>
    <property type="match status" value="1"/>
</dbReference>
<keyword evidence="4" id="KW-0808">Transferase</keyword>
<evidence type="ECO:0000256" key="7">
    <source>
        <dbReference type="ARBA" id="ARBA00022837"/>
    </source>
</evidence>
<dbReference type="InterPro" id="IPR002048">
    <property type="entry name" value="EF_hand_dom"/>
</dbReference>
<dbReference type="InterPro" id="IPR050205">
    <property type="entry name" value="CDPK_Ser/Thr_kinases"/>
</dbReference>
<comment type="caution">
    <text evidence="12">The sequence shown here is derived from an EMBL/GenBank/DDBJ whole genome shotgun (WGS) entry which is preliminary data.</text>
</comment>
<name>A0A1R2BXY8_9CILI</name>
<evidence type="ECO:0000313" key="13">
    <source>
        <dbReference type="Proteomes" id="UP000187209"/>
    </source>
</evidence>
<dbReference type="InterPro" id="IPR018247">
    <property type="entry name" value="EF_Hand_1_Ca_BS"/>
</dbReference>
<dbReference type="GO" id="GO:0004674">
    <property type="term" value="F:protein serine/threonine kinase activity"/>
    <property type="evidence" value="ECO:0007669"/>
    <property type="project" value="UniProtKB-KW"/>
</dbReference>
<evidence type="ECO:0000256" key="4">
    <source>
        <dbReference type="ARBA" id="ARBA00022679"/>
    </source>
</evidence>
<dbReference type="PANTHER" id="PTHR24349">
    <property type="entry name" value="SERINE/THREONINE-PROTEIN KINASE"/>
    <property type="match status" value="1"/>
</dbReference>
<dbReference type="FunFam" id="1.10.510.10:FF:000571">
    <property type="entry name" value="Maternal embryonic leucine zipper kinase"/>
    <property type="match status" value="1"/>
</dbReference>
<dbReference type="SMART" id="SM00054">
    <property type="entry name" value="EFh"/>
    <property type="match status" value="2"/>
</dbReference>
<dbReference type="Proteomes" id="UP000187209">
    <property type="component" value="Unassembled WGS sequence"/>
</dbReference>
<feature type="domain" description="EF-hand" evidence="11">
    <location>
        <begin position="345"/>
        <end position="380"/>
    </location>
</feature>
<dbReference type="SUPFAM" id="SSF47473">
    <property type="entry name" value="EF-hand"/>
    <property type="match status" value="1"/>
</dbReference>
<dbReference type="Gene3D" id="1.10.510.10">
    <property type="entry name" value="Transferase(Phosphotransferase) domain 1"/>
    <property type="match status" value="1"/>
</dbReference>
<keyword evidence="8" id="KW-0067">ATP-binding</keyword>
<dbReference type="Pfam" id="PF13499">
    <property type="entry name" value="EF-hand_7"/>
    <property type="match status" value="1"/>
</dbReference>
<dbReference type="OrthoDB" id="1668230at2759"/>
<evidence type="ECO:0000256" key="5">
    <source>
        <dbReference type="ARBA" id="ARBA00022741"/>
    </source>
</evidence>
<dbReference type="PROSITE" id="PS50011">
    <property type="entry name" value="PROTEIN_KINASE_DOM"/>
    <property type="match status" value="1"/>
</dbReference>
<comment type="cofactor">
    <cofactor evidence="1">
        <name>Mg(2+)</name>
        <dbReference type="ChEBI" id="CHEBI:18420"/>
    </cofactor>
</comment>
<sequence length="478" mass="54330">MGCLKSIPEAPTHQRNISESYKPGNAPITVTRRPRKNMFGAFQANSITDYYEILKAIGSGSLGTLFYAKHIQTQEFRTLREINKLTLKDDALSIVQEISVLKDLDHPNVLKVYEAIETPKSVYIALEYISGHSLMEKVKNTGCETMLARAMLDIFSALAYLHTKGIVHCNICPEYIVQTNGDSYDVITKLIGFTCSQRLNDKQEINLNKIHYQYAAPELLKGEFDEKADIWSCGILLYDLLVGRLPFPGKTKTGIIDCILNGDLDFTNSMFTSLSYNSQDLIKNMLNLDPLKRSTAQQNLIHPMINASKSKISISLDAIKKLRVFKVNNRAARSILAKLNFKLGKEDHEIINYFKEIDENFDGRVSKDELIEAFDRLGIDITGEVDEIMCNMDIDGNGYIDYSELKVTLTEWNEELKEKNLIRCFKVVGDKILIDSLRIELIDIKQLDWIRFLQDCPNDGVNITVTALKNYLKDNINQ</sequence>
<evidence type="ECO:0000313" key="12">
    <source>
        <dbReference type="EMBL" id="OMJ81670.1"/>
    </source>
</evidence>
<keyword evidence="6" id="KW-0418">Kinase</keyword>
<evidence type="ECO:0000256" key="8">
    <source>
        <dbReference type="ARBA" id="ARBA00022840"/>
    </source>
</evidence>
<gene>
    <name evidence="12" type="ORF">SteCoe_17829</name>
</gene>
<dbReference type="PROSITE" id="PS00018">
    <property type="entry name" value="EF_HAND_1"/>
    <property type="match status" value="1"/>
</dbReference>
<comment type="similarity">
    <text evidence="9">Belongs to the protein kinase superfamily. Ser/Thr protein kinase family. CDPK subfamily.</text>
</comment>
<feature type="domain" description="EF-hand" evidence="11">
    <location>
        <begin position="384"/>
        <end position="415"/>
    </location>
</feature>
<evidence type="ECO:0000259" key="10">
    <source>
        <dbReference type="PROSITE" id="PS50011"/>
    </source>
</evidence>
<keyword evidence="7" id="KW-0106">Calcium</keyword>
<dbReference type="SUPFAM" id="SSF56112">
    <property type="entry name" value="Protein kinase-like (PK-like)"/>
    <property type="match status" value="1"/>
</dbReference>
<dbReference type="Gene3D" id="1.10.238.10">
    <property type="entry name" value="EF-hand"/>
    <property type="match status" value="1"/>
</dbReference>
<protein>
    <recommendedName>
        <fullName evidence="14">Calmodulin</fullName>
    </recommendedName>
</protein>
<dbReference type="GO" id="GO:0005524">
    <property type="term" value="F:ATP binding"/>
    <property type="evidence" value="ECO:0007669"/>
    <property type="project" value="UniProtKB-KW"/>
</dbReference>
<dbReference type="AlphaFoldDB" id="A0A1R2BXY8"/>
<evidence type="ECO:0000256" key="2">
    <source>
        <dbReference type="ARBA" id="ARBA00011245"/>
    </source>
</evidence>
<keyword evidence="13" id="KW-1185">Reference proteome</keyword>
<evidence type="ECO:0000256" key="3">
    <source>
        <dbReference type="ARBA" id="ARBA00022527"/>
    </source>
</evidence>
<evidence type="ECO:0008006" key="14">
    <source>
        <dbReference type="Google" id="ProtNLM"/>
    </source>
</evidence>
<dbReference type="Pfam" id="PF00069">
    <property type="entry name" value="Pkinase"/>
    <property type="match status" value="1"/>
</dbReference>